<dbReference type="PRINTS" id="PR00778">
    <property type="entry name" value="HTHARSR"/>
</dbReference>
<dbReference type="InterPro" id="IPR011991">
    <property type="entry name" value="ArsR-like_HTH"/>
</dbReference>
<keyword evidence="7" id="KW-1185">Reference proteome</keyword>
<dbReference type="SMART" id="SM00418">
    <property type="entry name" value="HTH_ARSR"/>
    <property type="match status" value="1"/>
</dbReference>
<organism evidence="6 7">
    <name type="scientific">Senegalimassilia anaerobia</name>
    <dbReference type="NCBI Taxonomy" id="1473216"/>
    <lineage>
        <taxon>Bacteria</taxon>
        <taxon>Bacillati</taxon>
        <taxon>Actinomycetota</taxon>
        <taxon>Coriobacteriia</taxon>
        <taxon>Coriobacteriales</taxon>
        <taxon>Coriobacteriaceae</taxon>
        <taxon>Senegalimassilia</taxon>
    </lineage>
</organism>
<dbReference type="PROSITE" id="PS50987">
    <property type="entry name" value="HTH_ARSR_2"/>
    <property type="match status" value="1"/>
</dbReference>
<dbReference type="InterPro" id="IPR036388">
    <property type="entry name" value="WH-like_DNA-bd_sf"/>
</dbReference>
<keyword evidence="1" id="KW-0805">Transcription regulation</keyword>
<feature type="region of interest" description="Disordered" evidence="4">
    <location>
        <begin position="1"/>
        <end position="21"/>
    </location>
</feature>
<dbReference type="OrthoDB" id="9810923at2"/>
<evidence type="ECO:0000259" key="5">
    <source>
        <dbReference type="PROSITE" id="PS50987"/>
    </source>
</evidence>
<dbReference type="InterPro" id="IPR001845">
    <property type="entry name" value="HTH_ArsR_DNA-bd_dom"/>
</dbReference>
<gene>
    <name evidence="6" type="ORF">C1880_06935</name>
</gene>
<comment type="caution">
    <text evidence="6">The sequence shown here is derived from an EMBL/GenBank/DDBJ whole genome shotgun (WGS) entry which is preliminary data.</text>
</comment>
<evidence type="ECO:0000256" key="2">
    <source>
        <dbReference type="ARBA" id="ARBA00023125"/>
    </source>
</evidence>
<dbReference type="InterPro" id="IPR051011">
    <property type="entry name" value="Metal_resp_trans_reg"/>
</dbReference>
<dbReference type="Pfam" id="PF01022">
    <property type="entry name" value="HTH_5"/>
    <property type="match status" value="1"/>
</dbReference>
<dbReference type="NCBIfam" id="NF033788">
    <property type="entry name" value="HTH_metalloreg"/>
    <property type="match status" value="1"/>
</dbReference>
<evidence type="ECO:0000256" key="1">
    <source>
        <dbReference type="ARBA" id="ARBA00023015"/>
    </source>
</evidence>
<evidence type="ECO:0000313" key="7">
    <source>
        <dbReference type="Proteomes" id="UP000253792"/>
    </source>
</evidence>
<feature type="domain" description="HTH arsR-type" evidence="5">
    <location>
        <begin position="40"/>
        <end position="132"/>
    </location>
</feature>
<evidence type="ECO:0000256" key="4">
    <source>
        <dbReference type="SAM" id="MobiDB-lite"/>
    </source>
</evidence>
<reference evidence="6 7" key="1">
    <citation type="journal article" date="2018" name="Elife">
        <title>Discovery and characterization of a prevalent human gut bacterial enzyme sufficient for the inactivation of a family of plant toxins.</title>
        <authorList>
            <person name="Koppel N."/>
            <person name="Bisanz J.E."/>
            <person name="Pandelia M.E."/>
            <person name="Turnbaugh P.J."/>
            <person name="Balskus E.P."/>
        </authorList>
    </citation>
    <scope>NUCLEOTIDE SEQUENCE [LARGE SCALE GENOMIC DNA]</scope>
    <source>
        <strain evidence="7">anaerobia AP69FAA</strain>
    </source>
</reference>
<protein>
    <submittedName>
        <fullName evidence="6">ArsR family transcriptional regulator</fullName>
    </submittedName>
</protein>
<dbReference type="Gene3D" id="1.10.10.10">
    <property type="entry name" value="Winged helix-like DNA-binding domain superfamily/Winged helix DNA-binding domain"/>
    <property type="match status" value="1"/>
</dbReference>
<evidence type="ECO:0000256" key="3">
    <source>
        <dbReference type="ARBA" id="ARBA00023163"/>
    </source>
</evidence>
<dbReference type="PANTHER" id="PTHR43132:SF6">
    <property type="entry name" value="HTH-TYPE TRANSCRIPTIONAL REPRESSOR CZRA"/>
    <property type="match status" value="1"/>
</dbReference>
<dbReference type="SUPFAM" id="SSF46785">
    <property type="entry name" value="Winged helix' DNA-binding domain"/>
    <property type="match status" value="1"/>
</dbReference>
<dbReference type="STRING" id="1034345.GCA_000236865_00237"/>
<keyword evidence="3" id="KW-0804">Transcription</keyword>
<dbReference type="GO" id="GO:0003677">
    <property type="term" value="F:DNA binding"/>
    <property type="evidence" value="ECO:0007669"/>
    <property type="project" value="UniProtKB-KW"/>
</dbReference>
<name>A0A369L9T9_9ACTN</name>
<dbReference type="GO" id="GO:0003700">
    <property type="term" value="F:DNA-binding transcription factor activity"/>
    <property type="evidence" value="ECO:0007669"/>
    <property type="project" value="InterPro"/>
</dbReference>
<evidence type="ECO:0000313" key="6">
    <source>
        <dbReference type="EMBL" id="RDB55437.1"/>
    </source>
</evidence>
<dbReference type="Proteomes" id="UP000253792">
    <property type="component" value="Unassembled WGS sequence"/>
</dbReference>
<proteinExistence type="predicted"/>
<dbReference type="InterPro" id="IPR036390">
    <property type="entry name" value="WH_DNA-bd_sf"/>
</dbReference>
<dbReference type="CDD" id="cd00090">
    <property type="entry name" value="HTH_ARSR"/>
    <property type="match status" value="1"/>
</dbReference>
<accession>A0A369L9T9</accession>
<sequence>METEHRCTPADALPAQNPQTDDCPCGCNRQETQQRFDTMPDEELLYDLADLFKVFADTTRIKILFALMARPMPVGELAEAIGATQSAVSHQLRQLKQAHLVKFQRDGKSVIYSLSDDHVYTMLAQGMTHICE</sequence>
<keyword evidence="2" id="KW-0238">DNA-binding</keyword>
<dbReference type="EMBL" id="PPTP01000005">
    <property type="protein sequence ID" value="RDB55437.1"/>
    <property type="molecule type" value="Genomic_DNA"/>
</dbReference>
<dbReference type="PANTHER" id="PTHR43132">
    <property type="entry name" value="ARSENICAL RESISTANCE OPERON REPRESSOR ARSR-RELATED"/>
    <property type="match status" value="1"/>
</dbReference>
<dbReference type="AlphaFoldDB" id="A0A369L9T9"/>